<reference evidence="2" key="1">
    <citation type="submission" date="2021-02" db="EMBL/GenBank/DDBJ databases">
        <authorList>
            <person name="Nowell W R."/>
        </authorList>
    </citation>
    <scope>NUCLEOTIDE SEQUENCE</scope>
</reference>
<proteinExistence type="predicted"/>
<organism evidence="2 3">
    <name type="scientific">Adineta ricciae</name>
    <name type="common">Rotifer</name>
    <dbReference type="NCBI Taxonomy" id="249248"/>
    <lineage>
        <taxon>Eukaryota</taxon>
        <taxon>Metazoa</taxon>
        <taxon>Spiralia</taxon>
        <taxon>Gnathifera</taxon>
        <taxon>Rotifera</taxon>
        <taxon>Eurotatoria</taxon>
        <taxon>Bdelloidea</taxon>
        <taxon>Adinetida</taxon>
        <taxon>Adinetidae</taxon>
        <taxon>Adineta</taxon>
    </lineage>
</organism>
<accession>A0A815RLP5</accession>
<dbReference type="Proteomes" id="UP000663828">
    <property type="component" value="Unassembled WGS sequence"/>
</dbReference>
<dbReference type="Proteomes" id="UP000663852">
    <property type="component" value="Unassembled WGS sequence"/>
</dbReference>
<keyword evidence="3" id="KW-1185">Reference proteome</keyword>
<evidence type="ECO:0000313" key="3">
    <source>
        <dbReference type="Proteomes" id="UP000663828"/>
    </source>
</evidence>
<name>A0A815RLP5_ADIRI</name>
<gene>
    <name evidence="1" type="ORF">EDS130_LOCUS33480</name>
    <name evidence="2" type="ORF">XAT740_LOCUS38340</name>
</gene>
<sequence>MDKAENRDSNAEIIFRSALPQGILQSNKFYYDELGTDQLEKFVNTILGTDFKTIDIKHQHVERGAVHNELDQLTALKLNPERIRLLYRIIDNKQFRNQVQNTKLARNTSNHSRELSLLLRDNLHRTHVFIINDIDVNLYFFQKKETKQRIDQIVLPYISF</sequence>
<evidence type="ECO:0000313" key="1">
    <source>
        <dbReference type="EMBL" id="CAF1354677.1"/>
    </source>
</evidence>
<protein>
    <submittedName>
        <fullName evidence="2">Uncharacterized protein</fullName>
    </submittedName>
</protein>
<evidence type="ECO:0000313" key="2">
    <source>
        <dbReference type="EMBL" id="CAF1477526.1"/>
    </source>
</evidence>
<comment type="caution">
    <text evidence="2">The sequence shown here is derived from an EMBL/GenBank/DDBJ whole genome shotgun (WGS) entry which is preliminary data.</text>
</comment>
<dbReference type="EMBL" id="CAJNOR010004129">
    <property type="protein sequence ID" value="CAF1477526.1"/>
    <property type="molecule type" value="Genomic_DNA"/>
</dbReference>
<dbReference type="EMBL" id="CAJNOJ010000267">
    <property type="protein sequence ID" value="CAF1354677.1"/>
    <property type="molecule type" value="Genomic_DNA"/>
</dbReference>
<dbReference type="AlphaFoldDB" id="A0A815RLP5"/>